<reference evidence="1 2" key="1">
    <citation type="submission" date="2018-02" db="EMBL/GenBank/DDBJ databases">
        <title>The genomes of Aspergillus section Nigri reveals drivers in fungal speciation.</title>
        <authorList>
            <consortium name="DOE Joint Genome Institute"/>
            <person name="Vesth T.C."/>
            <person name="Nybo J."/>
            <person name="Theobald S."/>
            <person name="Brandl J."/>
            <person name="Frisvad J.C."/>
            <person name="Nielsen K.F."/>
            <person name="Lyhne E.K."/>
            <person name="Kogle M.E."/>
            <person name="Kuo A."/>
            <person name="Riley R."/>
            <person name="Clum A."/>
            <person name="Nolan M."/>
            <person name="Lipzen A."/>
            <person name="Salamov A."/>
            <person name="Henrissat B."/>
            <person name="Wiebenga A."/>
            <person name="De vries R.P."/>
            <person name="Grigoriev I.V."/>
            <person name="Mortensen U.H."/>
            <person name="Andersen M.R."/>
            <person name="Baker S.E."/>
        </authorList>
    </citation>
    <scope>NUCLEOTIDE SEQUENCE [LARGE SCALE GENOMIC DNA]</scope>
    <source>
        <strain evidence="1 2">CBS 707.79</strain>
    </source>
</reference>
<accession>A0A319DK45</accession>
<dbReference type="EMBL" id="KZ825817">
    <property type="protein sequence ID" value="PYH97891.1"/>
    <property type="molecule type" value="Genomic_DNA"/>
</dbReference>
<proteinExistence type="predicted"/>
<gene>
    <name evidence="1" type="ORF">BO71DRAFT_395730</name>
</gene>
<protein>
    <submittedName>
        <fullName evidence="1">Uncharacterized protein</fullName>
    </submittedName>
</protein>
<name>A0A319DK45_9EURO</name>
<dbReference type="AlphaFoldDB" id="A0A319DK45"/>
<dbReference type="Proteomes" id="UP000247810">
    <property type="component" value="Unassembled WGS sequence"/>
</dbReference>
<evidence type="ECO:0000313" key="1">
    <source>
        <dbReference type="EMBL" id="PYH97891.1"/>
    </source>
</evidence>
<keyword evidence="2" id="KW-1185">Reference proteome</keyword>
<dbReference type="OrthoDB" id="4362974at2759"/>
<sequence>MVSPNGRIPVFTDSANSLNILHQGGYTRTTRWLDNRYLFVADIIEKNVIEISHIAGTQNPADGFTKPLEREAFRTFLNLLGMTSRTKPQPQLPGET</sequence>
<dbReference type="VEuPathDB" id="FungiDB:BO71DRAFT_395730"/>
<evidence type="ECO:0000313" key="2">
    <source>
        <dbReference type="Proteomes" id="UP000247810"/>
    </source>
</evidence>
<organism evidence="1 2">
    <name type="scientific">Aspergillus ellipticus CBS 707.79</name>
    <dbReference type="NCBI Taxonomy" id="1448320"/>
    <lineage>
        <taxon>Eukaryota</taxon>
        <taxon>Fungi</taxon>
        <taxon>Dikarya</taxon>
        <taxon>Ascomycota</taxon>
        <taxon>Pezizomycotina</taxon>
        <taxon>Eurotiomycetes</taxon>
        <taxon>Eurotiomycetidae</taxon>
        <taxon>Eurotiales</taxon>
        <taxon>Aspergillaceae</taxon>
        <taxon>Aspergillus</taxon>
        <taxon>Aspergillus subgen. Circumdati</taxon>
    </lineage>
</organism>